<proteinExistence type="predicted"/>
<sequence>MKTFSPNLDDSNAPILEMPDSPPPYSSQVATSVPVIGCGPSRSSGHAASVSSPQPGDMESQSGSKSVKVLLYQSSKSQRSIFLRYALYIITCMNIDGGSRGALSPQKFHKIVPPLPIPRCMAPMSPSFRRHCTCKTLNLKLSNKLHIIPTQFRNVYTILAAQGIAVCGIISLFFIPHIHSYFQEMSFYIFWSFWAIGTIIACFVTTLYKLMRKPPVNLVMVTLVTISAGVIFGTLAVRVEMINPVLICIGIITGVCLSVVLFTFQDRYPYTPIISVFFVWTLLLVAFGGLFLSYGEDIVATFQLMIAPTLVSTYFAMTTQILVKDKEKAIMSNEYVYGAVQVSMYLVAVFAKIMYRIYSCCCPCCSCDNCGDICNEL</sequence>
<feature type="transmembrane region" description="Helical" evidence="6">
    <location>
        <begin position="241"/>
        <end position="264"/>
    </location>
</feature>
<feature type="transmembrane region" description="Helical" evidence="6">
    <location>
        <begin position="187"/>
        <end position="208"/>
    </location>
</feature>
<evidence type="ECO:0000256" key="3">
    <source>
        <dbReference type="ARBA" id="ARBA00022989"/>
    </source>
</evidence>
<dbReference type="Proteomes" id="UP000198287">
    <property type="component" value="Unassembled WGS sequence"/>
</dbReference>
<comment type="caution">
    <text evidence="7">The sequence shown here is derived from an EMBL/GenBank/DDBJ whole genome shotgun (WGS) entry which is preliminary data.</text>
</comment>
<evidence type="ECO:0000256" key="6">
    <source>
        <dbReference type="SAM" id="Phobius"/>
    </source>
</evidence>
<keyword evidence="8" id="KW-1185">Reference proteome</keyword>
<evidence type="ECO:0000313" key="7">
    <source>
        <dbReference type="EMBL" id="OXA43355.1"/>
    </source>
</evidence>
<evidence type="ECO:0000256" key="1">
    <source>
        <dbReference type="ARBA" id="ARBA00004141"/>
    </source>
</evidence>
<feature type="transmembrane region" description="Helical" evidence="6">
    <location>
        <begin position="154"/>
        <end position="175"/>
    </location>
</feature>
<protein>
    <submittedName>
        <fullName evidence="7">Protein lifeguard 2</fullName>
    </submittedName>
</protein>
<dbReference type="AlphaFoldDB" id="A0A226DCQ8"/>
<feature type="compositionally biased region" description="Polar residues" evidence="5">
    <location>
        <begin position="1"/>
        <end position="10"/>
    </location>
</feature>
<keyword evidence="2 6" id="KW-0812">Transmembrane</keyword>
<keyword evidence="3 6" id="KW-1133">Transmembrane helix</keyword>
<gene>
    <name evidence="7" type="ORF">Fcan01_21898</name>
</gene>
<feature type="transmembrane region" description="Helical" evidence="6">
    <location>
        <begin position="300"/>
        <end position="323"/>
    </location>
</feature>
<feature type="transmembrane region" description="Helical" evidence="6">
    <location>
        <begin position="276"/>
        <end position="294"/>
    </location>
</feature>
<reference evidence="7 8" key="1">
    <citation type="submission" date="2015-12" db="EMBL/GenBank/DDBJ databases">
        <title>The genome of Folsomia candida.</title>
        <authorList>
            <person name="Faddeeva A."/>
            <person name="Derks M.F."/>
            <person name="Anvar Y."/>
            <person name="Smit S."/>
            <person name="Van Straalen N."/>
            <person name="Roelofs D."/>
        </authorList>
    </citation>
    <scope>NUCLEOTIDE SEQUENCE [LARGE SCALE GENOMIC DNA]</scope>
    <source>
        <strain evidence="7 8">VU population</strain>
        <tissue evidence="7">Whole body</tissue>
    </source>
</reference>
<evidence type="ECO:0000256" key="5">
    <source>
        <dbReference type="SAM" id="MobiDB-lite"/>
    </source>
</evidence>
<evidence type="ECO:0000256" key="2">
    <source>
        <dbReference type="ARBA" id="ARBA00022692"/>
    </source>
</evidence>
<evidence type="ECO:0000256" key="4">
    <source>
        <dbReference type="ARBA" id="ARBA00023136"/>
    </source>
</evidence>
<dbReference type="InterPro" id="IPR006214">
    <property type="entry name" value="Bax_inhibitor_1-related"/>
</dbReference>
<feature type="region of interest" description="Disordered" evidence="5">
    <location>
        <begin position="1"/>
        <end position="62"/>
    </location>
</feature>
<name>A0A226DCQ8_FOLCA</name>
<comment type="subcellular location">
    <subcellularLocation>
        <location evidence="1">Membrane</location>
        <topology evidence="1">Multi-pass membrane protein</topology>
    </subcellularLocation>
</comment>
<keyword evidence="4 6" id="KW-0472">Membrane</keyword>
<dbReference type="PANTHER" id="PTHR23291">
    <property type="entry name" value="BAX INHIBITOR-RELATED"/>
    <property type="match status" value="1"/>
</dbReference>
<organism evidence="7 8">
    <name type="scientific">Folsomia candida</name>
    <name type="common">Springtail</name>
    <dbReference type="NCBI Taxonomy" id="158441"/>
    <lineage>
        <taxon>Eukaryota</taxon>
        <taxon>Metazoa</taxon>
        <taxon>Ecdysozoa</taxon>
        <taxon>Arthropoda</taxon>
        <taxon>Hexapoda</taxon>
        <taxon>Collembola</taxon>
        <taxon>Entomobryomorpha</taxon>
        <taxon>Isotomoidea</taxon>
        <taxon>Isotomidae</taxon>
        <taxon>Proisotominae</taxon>
        <taxon>Folsomia</taxon>
    </lineage>
</organism>
<dbReference type="PANTHER" id="PTHR23291:SF47">
    <property type="entry name" value="TRANSMEMBRANE BAX INHIBITOR MOTIF CONTAINING 7"/>
    <property type="match status" value="1"/>
</dbReference>
<feature type="compositionally biased region" description="Low complexity" evidence="5">
    <location>
        <begin position="41"/>
        <end position="52"/>
    </location>
</feature>
<dbReference type="EMBL" id="LNIX01000022">
    <property type="protein sequence ID" value="OXA43355.1"/>
    <property type="molecule type" value="Genomic_DNA"/>
</dbReference>
<evidence type="ECO:0000313" key="8">
    <source>
        <dbReference type="Proteomes" id="UP000198287"/>
    </source>
</evidence>
<accession>A0A226DCQ8</accession>
<feature type="transmembrane region" description="Helical" evidence="6">
    <location>
        <begin position="335"/>
        <end position="355"/>
    </location>
</feature>
<dbReference type="GO" id="GO:0016020">
    <property type="term" value="C:membrane"/>
    <property type="evidence" value="ECO:0007669"/>
    <property type="project" value="UniProtKB-SubCell"/>
</dbReference>
<feature type="transmembrane region" description="Helical" evidence="6">
    <location>
        <begin position="215"/>
        <end position="235"/>
    </location>
</feature>